<reference evidence="6" key="1">
    <citation type="journal article" date="2020" name="Nature">
        <title>Giant virus diversity and host interactions through global metagenomics.</title>
        <authorList>
            <person name="Schulz F."/>
            <person name="Roux S."/>
            <person name="Paez-Espino D."/>
            <person name="Jungbluth S."/>
            <person name="Walsh D.A."/>
            <person name="Denef V.J."/>
            <person name="McMahon K.D."/>
            <person name="Konstantinidis K.T."/>
            <person name="Eloe-Fadrosh E.A."/>
            <person name="Kyrpides N.C."/>
            <person name="Woyke T."/>
        </authorList>
    </citation>
    <scope>NUCLEOTIDE SEQUENCE</scope>
    <source>
        <strain evidence="6">GVMAG-S-1041349-163</strain>
    </source>
</reference>
<evidence type="ECO:0000259" key="5">
    <source>
        <dbReference type="SMART" id="SM00485"/>
    </source>
</evidence>
<dbReference type="SMART" id="SM00484">
    <property type="entry name" value="XPGI"/>
    <property type="match status" value="1"/>
</dbReference>
<keyword evidence="2" id="KW-0255">Endonuclease</keyword>
<accession>A0A6C0JVS5</accession>
<evidence type="ECO:0000256" key="3">
    <source>
        <dbReference type="ARBA" id="ARBA00022842"/>
    </source>
</evidence>
<feature type="domain" description="XPG-I" evidence="4">
    <location>
        <begin position="170"/>
        <end position="237"/>
    </location>
</feature>
<evidence type="ECO:0000256" key="1">
    <source>
        <dbReference type="ARBA" id="ARBA00022723"/>
    </source>
</evidence>
<dbReference type="SMART" id="SM00485">
    <property type="entry name" value="XPGN"/>
    <property type="match status" value="1"/>
</dbReference>
<dbReference type="InterPro" id="IPR006085">
    <property type="entry name" value="XPG_DNA_repair_N"/>
</dbReference>
<protein>
    <recommendedName>
        <fullName evidence="7">XPG-I domain-containing protein</fullName>
    </recommendedName>
</protein>
<dbReference type="Pfam" id="PF00867">
    <property type="entry name" value="XPG_I"/>
    <property type="match status" value="1"/>
</dbReference>
<dbReference type="Gene3D" id="1.10.150.20">
    <property type="entry name" value="5' to 3' exonuclease, C-terminal subdomain"/>
    <property type="match status" value="1"/>
</dbReference>
<evidence type="ECO:0000256" key="2">
    <source>
        <dbReference type="ARBA" id="ARBA00022759"/>
    </source>
</evidence>
<dbReference type="InterPro" id="IPR006086">
    <property type="entry name" value="XPG-I_dom"/>
</dbReference>
<dbReference type="PANTHER" id="PTHR11081:SF9">
    <property type="entry name" value="FLAP ENDONUCLEASE 1"/>
    <property type="match status" value="1"/>
</dbReference>
<dbReference type="Pfam" id="PF00752">
    <property type="entry name" value="XPG_N"/>
    <property type="match status" value="1"/>
</dbReference>
<dbReference type="AlphaFoldDB" id="A0A6C0JVS5"/>
<dbReference type="GO" id="GO:0017108">
    <property type="term" value="F:5'-flap endonuclease activity"/>
    <property type="evidence" value="ECO:0007669"/>
    <property type="project" value="TreeGrafter"/>
</dbReference>
<keyword evidence="1" id="KW-0479">Metal-binding</keyword>
<dbReference type="GO" id="GO:0046872">
    <property type="term" value="F:metal ion binding"/>
    <property type="evidence" value="ECO:0007669"/>
    <property type="project" value="UniProtKB-KW"/>
</dbReference>
<dbReference type="InterPro" id="IPR006084">
    <property type="entry name" value="XPG/Rad2"/>
</dbReference>
<evidence type="ECO:0000313" key="6">
    <source>
        <dbReference type="EMBL" id="QHU07824.1"/>
    </source>
</evidence>
<proteinExistence type="predicted"/>
<dbReference type="InterPro" id="IPR029060">
    <property type="entry name" value="PIN-like_dom_sf"/>
</dbReference>
<keyword evidence="2" id="KW-0540">Nuclease</keyword>
<dbReference type="PRINTS" id="PR00853">
    <property type="entry name" value="XPGRADSUPER"/>
</dbReference>
<dbReference type="EMBL" id="MN740687">
    <property type="protein sequence ID" value="QHU07824.1"/>
    <property type="molecule type" value="Genomic_DNA"/>
</dbReference>
<dbReference type="PANTHER" id="PTHR11081">
    <property type="entry name" value="FLAP ENDONUCLEASE FAMILY MEMBER"/>
    <property type="match status" value="1"/>
</dbReference>
<keyword evidence="3" id="KW-0460">Magnesium</keyword>
<organism evidence="6">
    <name type="scientific">viral metagenome</name>
    <dbReference type="NCBI Taxonomy" id="1070528"/>
    <lineage>
        <taxon>unclassified sequences</taxon>
        <taxon>metagenomes</taxon>
        <taxon>organismal metagenomes</taxon>
    </lineage>
</organism>
<dbReference type="Gene3D" id="3.40.50.1010">
    <property type="entry name" value="5'-nuclease"/>
    <property type="match status" value="1"/>
</dbReference>
<keyword evidence="2" id="KW-0378">Hydrolase</keyword>
<dbReference type="SUPFAM" id="SSF88723">
    <property type="entry name" value="PIN domain-like"/>
    <property type="match status" value="1"/>
</dbReference>
<evidence type="ECO:0000259" key="4">
    <source>
        <dbReference type="SMART" id="SM00484"/>
    </source>
</evidence>
<name>A0A6C0JVS5_9ZZZZ</name>
<evidence type="ECO:0008006" key="7">
    <source>
        <dbReference type="Google" id="ProtNLM"/>
    </source>
</evidence>
<feature type="domain" description="XPG N-terminal" evidence="5">
    <location>
        <begin position="1"/>
        <end position="93"/>
    </location>
</feature>
<sequence>MGIKNNFDIFKGCDKEINLKFLSGKRIVIDMMTYIIRSYKCRNNILEWYSDILSFLNVLKGNDVTVICVFDGKNKPPEKKDCIKKRKDVEKKKYETNEYFLFPNKNTEWNEYRWKRLDHGHNRRISNITKNIESDILAGARVGINPDLCIKFSSYPRNKEIDNLMILITEKLNIRCLIADGEAESLCCYLYKNNEADFVVSDDSDILLYDIDKFIMKFDGNKGKLYYLDEILTKHLLTFEEIFLLALIMGTDYNQNIDTISFKNGYMKIKNEGIEKITKDLETSGTNYERLKFLFTPNSLYTTLKYDNERTKEAFDEIKDIHHFVK</sequence>